<sequence>MNTALLITADAALTEAVSHLALRAGAHLSVHPHLAATPVDRDQARLVLVGADQAGNAGNVAEVTGAVTVSAGEADTGPPAVLHVVRDEPILRRYLEQVAAATVGRLRAAGYRIGYVYPHDAGSGYVAPLKVTDRRLSPDQAVYVNAATSACTGDRALSSSAQRSNYAILHQRFPAVWRDTHATDLVELGAFVADLSPAAVDVLCSLDGSTVVLDTQHHRSLQAAEIEVSWDQEADVEVYHRLGARARKVWDVMPAPLLHQLVWQVIHGTGIAPVHDGTEPRWPVNDLAAPLAARIMAEFRRMRVERRYRITTLLRVRRNGPRYAILVDDNPWPAALVYSRFEAALWMWVQQHSVVIPDAFSADM</sequence>
<accession>A0ABY8WQ86</accession>
<proteinExistence type="predicted"/>
<keyword evidence="2" id="KW-1185">Reference proteome</keyword>
<dbReference type="EMBL" id="CP126980">
    <property type="protein sequence ID" value="WIN00030.1"/>
    <property type="molecule type" value="Genomic_DNA"/>
</dbReference>
<evidence type="ECO:0000313" key="2">
    <source>
        <dbReference type="Proteomes" id="UP001240150"/>
    </source>
</evidence>
<reference evidence="1 2" key="1">
    <citation type="submission" date="2023-06" db="EMBL/GenBank/DDBJ databases">
        <authorList>
            <person name="Yushchuk O."/>
            <person name="Binda E."/>
            <person name="Ruckert-Reed C."/>
            <person name="Fedorenko V."/>
            <person name="Kalinowski J."/>
            <person name="Marinelli F."/>
        </authorList>
    </citation>
    <scope>NUCLEOTIDE SEQUENCE [LARGE SCALE GENOMIC DNA]</scope>
    <source>
        <strain evidence="1 2">NRRL 3884</strain>
    </source>
</reference>
<name>A0ABY8WQ86_9ACTN</name>
<gene>
    <name evidence="1" type="ORF">ACTOB_003705</name>
</gene>
<organism evidence="1 2">
    <name type="scientific">Actinoplanes oblitus</name>
    <dbReference type="NCBI Taxonomy" id="3040509"/>
    <lineage>
        <taxon>Bacteria</taxon>
        <taxon>Bacillati</taxon>
        <taxon>Actinomycetota</taxon>
        <taxon>Actinomycetes</taxon>
        <taxon>Micromonosporales</taxon>
        <taxon>Micromonosporaceae</taxon>
        <taxon>Actinoplanes</taxon>
    </lineage>
</organism>
<dbReference type="Proteomes" id="UP001240150">
    <property type="component" value="Chromosome"/>
</dbReference>
<evidence type="ECO:0000313" key="1">
    <source>
        <dbReference type="EMBL" id="WIN00030.1"/>
    </source>
</evidence>
<protein>
    <submittedName>
        <fullName evidence="1">Uncharacterized protein</fullName>
    </submittedName>
</protein>
<dbReference type="RefSeq" id="WP_284921488.1">
    <property type="nucleotide sequence ID" value="NZ_CP126980.1"/>
</dbReference>